<sequence length="450" mass="49770">MTPLELVTHFHQLAARQPQASAIWNPVRESWISFQEVTELASEWEERLASHDLRNRLVLIRISEGTSLLPLLLATWKCGAVTLILDSSLSPELEDRIALTERAALRISAEQIVSLEHPRSFRTPNLLLAKLTSGTTGVPKVLFFTAQEMCADGSQLMEAMGIHSEDRNFATIPLGHSYALGNIVFPFMLAGCPIAQGSTYLPHGIATQIEQTQSTVFPGTPPLFRALSRTHDPLELSSLRLCISAGARLDPHIARDFFQKFGRRIHNFYGSSETGGIAYDATGEAALDGSFIGTPIPGVTLERTASGHLSVSSPAVFTYGNRHRKKGVGRFRLSDKGTFGPNQEIQLAERHPGLLKIGGRRIITDELIRKLRAHPHISDFYITTISLDGKDRLAAAMETSENLSAKDIRQQLANDLPSPQLPRKIILLPQFPRTSRGKVDRQKLQQRLES</sequence>
<dbReference type="RefSeq" id="WP_185691766.1">
    <property type="nucleotide sequence ID" value="NZ_JACHVA010000045.1"/>
</dbReference>
<organism evidence="3 4">
    <name type="scientific">Puniceicoccus vermicola</name>
    <dbReference type="NCBI Taxonomy" id="388746"/>
    <lineage>
        <taxon>Bacteria</taxon>
        <taxon>Pseudomonadati</taxon>
        <taxon>Verrucomicrobiota</taxon>
        <taxon>Opitutia</taxon>
        <taxon>Puniceicoccales</taxon>
        <taxon>Puniceicoccaceae</taxon>
        <taxon>Puniceicoccus</taxon>
    </lineage>
</organism>
<protein>
    <submittedName>
        <fullName evidence="3">Acyl--CoA ligase</fullName>
    </submittedName>
</protein>
<evidence type="ECO:0000256" key="1">
    <source>
        <dbReference type="ARBA" id="ARBA00022598"/>
    </source>
</evidence>
<reference evidence="3 4" key="1">
    <citation type="submission" date="2020-07" db="EMBL/GenBank/DDBJ databases">
        <authorList>
            <person name="Feng X."/>
        </authorList>
    </citation>
    <scope>NUCLEOTIDE SEQUENCE [LARGE SCALE GENOMIC DNA]</scope>
    <source>
        <strain evidence="3 4">JCM14086</strain>
    </source>
</reference>
<dbReference type="AlphaFoldDB" id="A0A7X1E3J3"/>
<comment type="caution">
    <text evidence="3">The sequence shown here is derived from an EMBL/GenBank/DDBJ whole genome shotgun (WGS) entry which is preliminary data.</text>
</comment>
<dbReference type="Gene3D" id="3.40.50.12780">
    <property type="entry name" value="N-terminal domain of ligase-like"/>
    <property type="match status" value="1"/>
</dbReference>
<dbReference type="Proteomes" id="UP000525652">
    <property type="component" value="Unassembled WGS sequence"/>
</dbReference>
<dbReference type="PANTHER" id="PTHR43352:SF1">
    <property type="entry name" value="ANTHRANILATE--COA LIGASE"/>
    <property type="match status" value="1"/>
</dbReference>
<evidence type="ECO:0000259" key="2">
    <source>
        <dbReference type="Pfam" id="PF00501"/>
    </source>
</evidence>
<dbReference type="EMBL" id="JACHVA010000045">
    <property type="protein sequence ID" value="MBC2601039.1"/>
    <property type="molecule type" value="Genomic_DNA"/>
</dbReference>
<accession>A0A7X1E3J3</accession>
<keyword evidence="1 3" id="KW-0436">Ligase</keyword>
<dbReference type="InterPro" id="IPR000873">
    <property type="entry name" value="AMP-dep_synth/lig_dom"/>
</dbReference>
<keyword evidence="4" id="KW-1185">Reference proteome</keyword>
<evidence type="ECO:0000313" key="3">
    <source>
        <dbReference type="EMBL" id="MBC2601039.1"/>
    </source>
</evidence>
<dbReference type="SUPFAM" id="SSF56801">
    <property type="entry name" value="Acetyl-CoA synthetase-like"/>
    <property type="match status" value="1"/>
</dbReference>
<proteinExistence type="predicted"/>
<feature type="domain" description="AMP-dependent synthetase/ligase" evidence="2">
    <location>
        <begin position="131"/>
        <end position="300"/>
    </location>
</feature>
<dbReference type="InterPro" id="IPR045851">
    <property type="entry name" value="AMP-bd_C_sf"/>
</dbReference>
<dbReference type="GO" id="GO:0044550">
    <property type="term" value="P:secondary metabolite biosynthetic process"/>
    <property type="evidence" value="ECO:0007669"/>
    <property type="project" value="TreeGrafter"/>
</dbReference>
<dbReference type="Pfam" id="PF00501">
    <property type="entry name" value="AMP-binding"/>
    <property type="match status" value="1"/>
</dbReference>
<name>A0A7X1E3J3_9BACT</name>
<dbReference type="Gene3D" id="3.30.300.30">
    <property type="match status" value="1"/>
</dbReference>
<evidence type="ECO:0000313" key="4">
    <source>
        <dbReference type="Proteomes" id="UP000525652"/>
    </source>
</evidence>
<gene>
    <name evidence="3" type="ORF">H5P30_04515</name>
</gene>
<dbReference type="GO" id="GO:0016878">
    <property type="term" value="F:acid-thiol ligase activity"/>
    <property type="evidence" value="ECO:0007669"/>
    <property type="project" value="TreeGrafter"/>
</dbReference>
<dbReference type="InterPro" id="IPR042099">
    <property type="entry name" value="ANL_N_sf"/>
</dbReference>
<dbReference type="PANTHER" id="PTHR43352">
    <property type="entry name" value="ACETYL-COA SYNTHETASE"/>
    <property type="match status" value="1"/>
</dbReference>